<dbReference type="EMBL" id="VDMB01000003">
    <property type="protein sequence ID" value="TYT75675.1"/>
    <property type="molecule type" value="Genomic_DNA"/>
</dbReference>
<evidence type="ECO:0000256" key="1">
    <source>
        <dbReference type="SAM" id="MobiDB-lite"/>
    </source>
</evidence>
<evidence type="ECO:0000313" key="3">
    <source>
        <dbReference type="Proteomes" id="UP000321899"/>
    </source>
</evidence>
<gene>
    <name evidence="2" type="ORF">FIM25_04350</name>
</gene>
<comment type="caution">
    <text evidence="2">The sequence shown here is derived from an EMBL/GenBank/DDBJ whole genome shotgun (WGS) entry which is preliminary data.</text>
</comment>
<dbReference type="AlphaFoldDB" id="A0A5Q4VDI1"/>
<name>A0A5Q4VDI1_9BACT</name>
<protein>
    <submittedName>
        <fullName evidence="2">Uncharacterized protein</fullName>
    </submittedName>
</protein>
<accession>A0A5Q4VDI1</accession>
<dbReference type="RefSeq" id="WP_139446684.1">
    <property type="nucleotide sequence ID" value="NZ_VDMB01000003.1"/>
</dbReference>
<proteinExistence type="predicted"/>
<evidence type="ECO:0000313" key="2">
    <source>
        <dbReference type="EMBL" id="TYT75675.1"/>
    </source>
</evidence>
<organism evidence="2 3">
    <name type="scientific">Desulfobotulus mexicanus</name>
    <dbReference type="NCBI Taxonomy" id="2586642"/>
    <lineage>
        <taxon>Bacteria</taxon>
        <taxon>Pseudomonadati</taxon>
        <taxon>Thermodesulfobacteriota</taxon>
        <taxon>Desulfobacteria</taxon>
        <taxon>Desulfobacterales</taxon>
        <taxon>Desulfobacteraceae</taxon>
        <taxon>Desulfobotulus</taxon>
    </lineage>
</organism>
<reference evidence="2 3" key="1">
    <citation type="submission" date="2019-06" db="EMBL/GenBank/DDBJ databases">
        <title>Desulfobotulus mexicanus sp. nov., a novel sulfate-reducing bacterium isolated from the sediment of an alkaline crater lake in Mexico.</title>
        <authorList>
            <person name="Hirschler-Rea A."/>
        </authorList>
    </citation>
    <scope>NUCLEOTIDE SEQUENCE [LARGE SCALE GENOMIC DNA]</scope>
    <source>
        <strain evidence="2 3">PAR22N</strain>
    </source>
</reference>
<dbReference type="Proteomes" id="UP000321899">
    <property type="component" value="Unassembled WGS sequence"/>
</dbReference>
<feature type="region of interest" description="Disordered" evidence="1">
    <location>
        <begin position="66"/>
        <end position="100"/>
    </location>
</feature>
<keyword evidence="3" id="KW-1185">Reference proteome</keyword>
<sequence length="100" mass="11082">MGISLARDPHWRIVLKARPAVSPEDSERWKFFTMAVALVTAANQDLKTLLENGAIRLPPTETSVFEPAKVLPGPRRCTGRGGAKFVHSESRKRNGKRKSS</sequence>